<dbReference type="Proteomes" id="UP000000305">
    <property type="component" value="Unassembled WGS sequence"/>
</dbReference>
<dbReference type="EMBL" id="GL732651">
    <property type="protein sequence ID" value="EFX68635.1"/>
    <property type="molecule type" value="Genomic_DNA"/>
</dbReference>
<evidence type="ECO:0000313" key="1">
    <source>
        <dbReference type="EMBL" id="EFX68635.1"/>
    </source>
</evidence>
<name>E9HHZ1_DAPPU</name>
<protein>
    <submittedName>
        <fullName evidence="1">Uncharacterized protein</fullName>
    </submittedName>
</protein>
<proteinExistence type="predicted"/>
<reference evidence="1 2" key="1">
    <citation type="journal article" date="2011" name="Science">
        <title>The ecoresponsive genome of Daphnia pulex.</title>
        <authorList>
            <person name="Colbourne J.K."/>
            <person name="Pfrender M.E."/>
            <person name="Gilbert D."/>
            <person name="Thomas W.K."/>
            <person name="Tucker A."/>
            <person name="Oakley T.H."/>
            <person name="Tokishita S."/>
            <person name="Aerts A."/>
            <person name="Arnold G.J."/>
            <person name="Basu M.K."/>
            <person name="Bauer D.J."/>
            <person name="Caceres C.E."/>
            <person name="Carmel L."/>
            <person name="Casola C."/>
            <person name="Choi J.H."/>
            <person name="Detter J.C."/>
            <person name="Dong Q."/>
            <person name="Dusheyko S."/>
            <person name="Eads B.D."/>
            <person name="Frohlich T."/>
            <person name="Geiler-Samerotte K.A."/>
            <person name="Gerlach D."/>
            <person name="Hatcher P."/>
            <person name="Jogdeo S."/>
            <person name="Krijgsveld J."/>
            <person name="Kriventseva E.V."/>
            <person name="Kultz D."/>
            <person name="Laforsch C."/>
            <person name="Lindquist E."/>
            <person name="Lopez J."/>
            <person name="Manak J.R."/>
            <person name="Muller J."/>
            <person name="Pangilinan J."/>
            <person name="Patwardhan R.P."/>
            <person name="Pitluck S."/>
            <person name="Pritham E.J."/>
            <person name="Rechtsteiner A."/>
            <person name="Rho M."/>
            <person name="Rogozin I.B."/>
            <person name="Sakarya O."/>
            <person name="Salamov A."/>
            <person name="Schaack S."/>
            <person name="Shapiro H."/>
            <person name="Shiga Y."/>
            <person name="Skalitzky C."/>
            <person name="Smith Z."/>
            <person name="Souvorov A."/>
            <person name="Sung W."/>
            <person name="Tang Z."/>
            <person name="Tsuchiya D."/>
            <person name="Tu H."/>
            <person name="Vos H."/>
            <person name="Wang M."/>
            <person name="Wolf Y.I."/>
            <person name="Yamagata H."/>
            <person name="Yamada T."/>
            <person name="Ye Y."/>
            <person name="Shaw J.R."/>
            <person name="Andrews J."/>
            <person name="Crease T.J."/>
            <person name="Tang H."/>
            <person name="Lucas S.M."/>
            <person name="Robertson H.M."/>
            <person name="Bork P."/>
            <person name="Koonin E.V."/>
            <person name="Zdobnov E.M."/>
            <person name="Grigoriev I.V."/>
            <person name="Lynch M."/>
            <person name="Boore J.L."/>
        </authorList>
    </citation>
    <scope>NUCLEOTIDE SEQUENCE [LARGE SCALE GENOMIC DNA]</scope>
</reference>
<accession>E9HHZ1</accession>
<sequence length="83" mass="9622">MTAKHLHSIEGEGSPKKYSKPKKNLFAWIRIQRVGIIPQHRHFIIQDSPMKPGIRNVPASYRAGDPPQKQQVFMQKLQEFMAK</sequence>
<keyword evidence="2" id="KW-1185">Reference proteome</keyword>
<dbReference type="HOGENOM" id="CLU_2544869_0_0_1"/>
<dbReference type="InParanoid" id="E9HHZ1"/>
<organism evidence="1 2">
    <name type="scientific">Daphnia pulex</name>
    <name type="common">Water flea</name>
    <dbReference type="NCBI Taxonomy" id="6669"/>
    <lineage>
        <taxon>Eukaryota</taxon>
        <taxon>Metazoa</taxon>
        <taxon>Ecdysozoa</taxon>
        <taxon>Arthropoda</taxon>
        <taxon>Crustacea</taxon>
        <taxon>Branchiopoda</taxon>
        <taxon>Diplostraca</taxon>
        <taxon>Cladocera</taxon>
        <taxon>Anomopoda</taxon>
        <taxon>Daphniidae</taxon>
        <taxon>Daphnia</taxon>
    </lineage>
</organism>
<dbReference type="AlphaFoldDB" id="E9HHZ1"/>
<gene>
    <name evidence="1" type="ORF">DAPPUDRAFT_259836</name>
</gene>
<evidence type="ECO:0000313" key="2">
    <source>
        <dbReference type="Proteomes" id="UP000000305"/>
    </source>
</evidence>
<dbReference type="KEGG" id="dpx:DAPPUDRAFT_259836"/>